<keyword evidence="3" id="KW-0597">Phosphoprotein</keyword>
<dbReference type="Proteomes" id="UP001557470">
    <property type="component" value="Unassembled WGS sequence"/>
</dbReference>
<protein>
    <recommendedName>
        <fullName evidence="10">RETREG1-3/ARL6IP-like N-terminal reticulon-homology domain-containing protein</fullName>
    </recommendedName>
</protein>
<keyword evidence="8 9" id="KW-0472">Membrane</keyword>
<dbReference type="InterPro" id="IPR043384">
    <property type="entry name" value="RETREG1/3"/>
</dbReference>
<name>A0ABD0WST4_UMBPY</name>
<accession>A0ABD0WST4</accession>
<evidence type="ECO:0000259" key="10">
    <source>
        <dbReference type="Pfam" id="PF24456"/>
    </source>
</evidence>
<evidence type="ECO:0000256" key="2">
    <source>
        <dbReference type="ARBA" id="ARBA00006299"/>
    </source>
</evidence>
<keyword evidence="5" id="KW-0256">Endoplasmic reticulum</keyword>
<organism evidence="11 12">
    <name type="scientific">Umbra pygmaea</name>
    <name type="common">Eastern mudminnow</name>
    <dbReference type="NCBI Taxonomy" id="75934"/>
    <lineage>
        <taxon>Eukaryota</taxon>
        <taxon>Metazoa</taxon>
        <taxon>Chordata</taxon>
        <taxon>Craniata</taxon>
        <taxon>Vertebrata</taxon>
        <taxon>Euteleostomi</taxon>
        <taxon>Actinopterygii</taxon>
        <taxon>Neopterygii</taxon>
        <taxon>Teleostei</taxon>
        <taxon>Protacanthopterygii</taxon>
        <taxon>Esociformes</taxon>
        <taxon>Umbridae</taxon>
        <taxon>Umbra</taxon>
    </lineage>
</organism>
<dbReference type="PANTHER" id="PTHR28659">
    <property type="entry name" value="RETICULON-LIKE PROTEIN"/>
    <property type="match status" value="1"/>
</dbReference>
<proteinExistence type="inferred from homology"/>
<reference evidence="11 12" key="1">
    <citation type="submission" date="2024-06" db="EMBL/GenBank/DDBJ databases">
        <authorList>
            <person name="Pan Q."/>
            <person name="Wen M."/>
            <person name="Jouanno E."/>
            <person name="Zahm M."/>
            <person name="Klopp C."/>
            <person name="Cabau C."/>
            <person name="Louis A."/>
            <person name="Berthelot C."/>
            <person name="Parey E."/>
            <person name="Roest Crollius H."/>
            <person name="Montfort J."/>
            <person name="Robinson-Rechavi M."/>
            <person name="Bouchez O."/>
            <person name="Lampietro C."/>
            <person name="Lopez Roques C."/>
            <person name="Donnadieu C."/>
            <person name="Postlethwait J."/>
            <person name="Bobe J."/>
            <person name="Verreycken H."/>
            <person name="Guiguen Y."/>
        </authorList>
    </citation>
    <scope>NUCLEOTIDE SEQUENCE [LARGE SCALE GENOMIC DNA]</scope>
    <source>
        <strain evidence="11">Up_M1</strain>
        <tissue evidence="11">Testis</tissue>
    </source>
</reference>
<keyword evidence="12" id="KW-1185">Reference proteome</keyword>
<evidence type="ECO:0000313" key="12">
    <source>
        <dbReference type="Proteomes" id="UP001557470"/>
    </source>
</evidence>
<dbReference type="EMBL" id="JAGEUA010000009">
    <property type="protein sequence ID" value="KAL0966727.1"/>
    <property type="molecule type" value="Genomic_DNA"/>
</dbReference>
<dbReference type="GO" id="GO:0005789">
    <property type="term" value="C:endoplasmic reticulum membrane"/>
    <property type="evidence" value="ECO:0007669"/>
    <property type="project" value="UniProtKB-SubCell"/>
</dbReference>
<dbReference type="Pfam" id="PF24456">
    <property type="entry name" value="RHD_RETREG1-3"/>
    <property type="match status" value="1"/>
</dbReference>
<feature type="domain" description="RETREG1-3/ARL6IP-like N-terminal reticulon-homology" evidence="10">
    <location>
        <begin position="62"/>
        <end position="112"/>
    </location>
</feature>
<feature type="transmembrane region" description="Helical" evidence="9">
    <location>
        <begin position="96"/>
        <end position="115"/>
    </location>
</feature>
<sequence>MASQVRIDTEDAATENEPEAVIAAASLSRAGHAGEAMAVTTHEEEQAATPDREIIGRSMSGLFRFSNVINWKRPFRTTTLFAVTNSVFWFTALSCYRVYCLLALSLALTETVLLLKYMARSRQGTFPKGAQLWRSMTAR</sequence>
<keyword evidence="6 9" id="KW-1133">Transmembrane helix</keyword>
<dbReference type="PANTHER" id="PTHR28659:SF3">
    <property type="entry name" value="RETICULOPHAGY REGULATOR 1"/>
    <property type="match status" value="1"/>
</dbReference>
<dbReference type="InterPro" id="IPR057282">
    <property type="entry name" value="RETREG1-3-like_RHD"/>
</dbReference>
<dbReference type="GO" id="GO:0006914">
    <property type="term" value="P:autophagy"/>
    <property type="evidence" value="ECO:0007669"/>
    <property type="project" value="UniProtKB-KW"/>
</dbReference>
<gene>
    <name evidence="11" type="ORF">UPYG_G00299370</name>
</gene>
<evidence type="ECO:0000256" key="5">
    <source>
        <dbReference type="ARBA" id="ARBA00022824"/>
    </source>
</evidence>
<evidence type="ECO:0000256" key="4">
    <source>
        <dbReference type="ARBA" id="ARBA00022692"/>
    </source>
</evidence>
<keyword evidence="4 9" id="KW-0812">Transmembrane</keyword>
<dbReference type="AlphaFoldDB" id="A0ABD0WST4"/>
<evidence type="ECO:0000313" key="11">
    <source>
        <dbReference type="EMBL" id="KAL0966727.1"/>
    </source>
</evidence>
<keyword evidence="7" id="KW-0072">Autophagy</keyword>
<evidence type="ECO:0000256" key="1">
    <source>
        <dbReference type="ARBA" id="ARBA00004477"/>
    </source>
</evidence>
<comment type="similarity">
    <text evidence="2">Belongs to the RETREG family.</text>
</comment>
<comment type="caution">
    <text evidence="11">The sequence shown here is derived from an EMBL/GenBank/DDBJ whole genome shotgun (WGS) entry which is preliminary data.</text>
</comment>
<evidence type="ECO:0000256" key="3">
    <source>
        <dbReference type="ARBA" id="ARBA00022553"/>
    </source>
</evidence>
<comment type="subcellular location">
    <subcellularLocation>
        <location evidence="1">Endoplasmic reticulum membrane</location>
        <topology evidence="1">Multi-pass membrane protein</topology>
    </subcellularLocation>
</comment>
<evidence type="ECO:0000256" key="6">
    <source>
        <dbReference type="ARBA" id="ARBA00022989"/>
    </source>
</evidence>
<evidence type="ECO:0000256" key="8">
    <source>
        <dbReference type="ARBA" id="ARBA00023136"/>
    </source>
</evidence>
<evidence type="ECO:0000256" key="9">
    <source>
        <dbReference type="SAM" id="Phobius"/>
    </source>
</evidence>
<evidence type="ECO:0000256" key="7">
    <source>
        <dbReference type="ARBA" id="ARBA00023006"/>
    </source>
</evidence>